<sequence>MRPSYLPVQYEHCPYCGGILNVFGDCVDCQFHDDPTEWWMDE</sequence>
<dbReference type="EMBL" id="SHTC01000015">
    <property type="protein sequence ID" value="TCF58256.1"/>
    <property type="molecule type" value="Genomic_DNA"/>
</dbReference>
<accession>A0A1D7UNK3</accession>
<comment type="caution">
    <text evidence="2">The sequence shown here is derived from an EMBL/GenBank/DDBJ whole genome shotgun (WGS) entry which is preliminary data.</text>
</comment>
<evidence type="ECO:0000313" key="2">
    <source>
        <dbReference type="EMBL" id="TCF58256.1"/>
    </source>
</evidence>
<dbReference type="AlphaFoldDB" id="A0A1D7UNK3"/>
<dbReference type="Proteomes" id="UP000292751">
    <property type="component" value="Unassembled WGS sequence"/>
</dbReference>
<reference evidence="2" key="2">
    <citation type="submission" date="2019-02" db="EMBL/GenBank/DDBJ databases">
        <authorList>
            <person name="Odamaki T."/>
        </authorList>
    </citation>
    <scope>NUCLEOTIDE SEQUENCE</scope>
    <source>
        <strain evidence="1">MCC10076</strain>
        <strain evidence="2">MCC10113</strain>
    </source>
</reference>
<protein>
    <submittedName>
        <fullName evidence="2">Uncharacterized protein</fullName>
    </submittedName>
</protein>
<organism evidence="2 3">
    <name type="scientific">Bifidobacterium longum subsp. longum</name>
    <dbReference type="NCBI Taxonomy" id="1679"/>
    <lineage>
        <taxon>Bacteria</taxon>
        <taxon>Bacillati</taxon>
        <taxon>Actinomycetota</taxon>
        <taxon>Actinomycetes</taxon>
        <taxon>Bifidobacteriales</taxon>
        <taxon>Bifidobacteriaceae</taxon>
        <taxon>Bifidobacterium</taxon>
    </lineage>
</organism>
<reference evidence="3 4" key="1">
    <citation type="journal article" date="2018" name="Sci. Rep.">
        <title>Genomic diversity and distribution of Bifidobacterium longum subsp. longum across the human lifespan.</title>
        <authorList>
            <person name="Odamaki T."/>
            <person name="Bottacini F."/>
            <person name="Kato K."/>
            <person name="Mitsuyama E."/>
            <person name="Yoshida K."/>
            <person name="Horigome A."/>
            <person name="Xiao J.Z."/>
            <person name="van Sinderen D."/>
        </authorList>
    </citation>
    <scope>NUCLEOTIDE SEQUENCE [LARGE SCALE GENOMIC DNA]</scope>
    <source>
        <strain evidence="1 4">MCC10076</strain>
        <strain evidence="2 3">MCC10113</strain>
    </source>
</reference>
<name>A0A1D7UNK3_BIFLL</name>
<proteinExistence type="predicted"/>
<dbReference type="Proteomes" id="UP000292478">
    <property type="component" value="Unassembled WGS sequence"/>
</dbReference>
<gene>
    <name evidence="1" type="ORF">MCC10076_0930</name>
    <name evidence="2" type="ORF">MCC10113_1065</name>
</gene>
<dbReference type="EMBL" id="SHRX01000012">
    <property type="protein sequence ID" value="TCE99357.1"/>
    <property type="molecule type" value="Genomic_DNA"/>
</dbReference>
<evidence type="ECO:0000313" key="1">
    <source>
        <dbReference type="EMBL" id="TCE99357.1"/>
    </source>
</evidence>
<evidence type="ECO:0000313" key="4">
    <source>
        <dbReference type="Proteomes" id="UP000292751"/>
    </source>
</evidence>
<evidence type="ECO:0000313" key="3">
    <source>
        <dbReference type="Proteomes" id="UP000292478"/>
    </source>
</evidence>